<sequence length="991" mass="112403">MPVSNKIEAQIKTINFNIRGRSAIQTEFQDESKFLTIAPALPVLPGTLTPLKLSKRSYHSLSTVGSSFNFESPEVKSSNAVTLQWMGEGKTVNAIRAPAEREKNPDRISLDRRGLTVFPNIIGESKLRLISLQHNLLTKIDGCNFEQLNKLVFLDLYDNQIEKICSLECLENLRVFLMGKNRIKKIEGLMQLCKLEVLDLHGNQIQQITGLNGLSSLKVLNLAGNIIKIVGCNDFHGLTSLKELNLRRNRIKKLLGFGDIPQLQKLYLSNNDIYKVEDIGSIVKAFHIKEISIDGNPITLNSDYISFLVSYLPNLQTLSSMQITEQIRRTAIAWRTAKEQVNSAFLDLSTQVCMNVQREEIISNAKTNFEFLRSKNKPTINDNKMNNCKVNNNNNNNNNIHNKLNIIRPKSLSKARLKGFGSLTSINEKVEATKIQINKRSNSTDSLHKLEDTSKTYPLEFKLPPILSSIIDNLMNNKFNENLLKLGNNLGTLNDVTSSANSETESSESHESLKSGLRCHLIHSSRRTSSVDSDKYSGNNKIDIKKDDDLSSTSKTLISMTNNVTESSVYKNHKTTIQFINDNTESNIKLEDSSTKFDHEDENISNDCETIQTKSNNNRIKYYSISSKINSLDSSSKSTLSDSSSSSLSKNMTHKNRDFEKDKQRVKSAHVKKIVYYKSNRAATARVKYRATVSTSPIQQQILPREREQGSDYLIEIIGRCLNVFGQGALRFIDRSWDTLKAEDVNVVKFNYVQFNNIALILNKLKNRFPNVEHFLFKETNISHLGQINALAEAQGLGSIRIEAEGNPIISKNWRSYAIFRLAHWGLHTINGKEITEEEIEQADEEYAGLIDIVIQSLPDSLLQPLLQRLRLEKVQKQNGEQITAKQFLFNSDPALRSVVGKEALQWRKGNVTQEDLIWRHKGKVHLLNLIDLTVDAIEKLQILENEWPSILNKIIYQALSDFSDMDTYMKKCSKMLDIDKLFINNNNNNT</sequence>
<keyword evidence="9" id="KW-0966">Cell projection</keyword>
<dbReference type="PANTHER" id="PTHR15454">
    <property type="entry name" value="NISCHARIN RELATED"/>
    <property type="match status" value="1"/>
</dbReference>
<dbReference type="SMART" id="SM00365">
    <property type="entry name" value="LRR_SD22"/>
    <property type="match status" value="7"/>
</dbReference>
<protein>
    <recommendedName>
        <fullName evidence="11">Dynein axonemal light chain 1</fullName>
    </recommendedName>
</protein>
<keyword evidence="13" id="KW-1185">Reference proteome</keyword>
<keyword evidence="5" id="KW-0677">Repeat</keyword>
<dbReference type="InterPro" id="IPR025875">
    <property type="entry name" value="Leu-rich_rpt_4"/>
</dbReference>
<keyword evidence="2" id="KW-0963">Cytoplasm</keyword>
<evidence type="ECO:0000256" key="5">
    <source>
        <dbReference type="ARBA" id="ARBA00022737"/>
    </source>
</evidence>
<evidence type="ECO:0000256" key="2">
    <source>
        <dbReference type="ARBA" id="ARBA00022490"/>
    </source>
</evidence>
<accession>A0ABM1ICX3</accession>
<reference evidence="14" key="1">
    <citation type="submission" date="2025-08" db="UniProtKB">
        <authorList>
            <consortium name="RefSeq"/>
        </authorList>
    </citation>
    <scope>IDENTIFICATION</scope>
    <source>
        <tissue evidence="14">Whole body</tissue>
    </source>
</reference>
<dbReference type="PANTHER" id="PTHR15454:SF73">
    <property type="entry name" value="DYNEIN AXONEMAL LIGHT CHAIN 1"/>
    <property type="match status" value="1"/>
</dbReference>
<comment type="similarity">
    <text evidence="10">Belongs to the dynein light chain LC1-type family.</text>
</comment>
<evidence type="ECO:0000256" key="6">
    <source>
        <dbReference type="ARBA" id="ARBA00023017"/>
    </source>
</evidence>
<evidence type="ECO:0000256" key="7">
    <source>
        <dbReference type="ARBA" id="ARBA00023175"/>
    </source>
</evidence>
<evidence type="ECO:0000256" key="12">
    <source>
        <dbReference type="SAM" id="MobiDB-lite"/>
    </source>
</evidence>
<evidence type="ECO:0000256" key="8">
    <source>
        <dbReference type="ARBA" id="ARBA00023212"/>
    </source>
</evidence>
<evidence type="ECO:0000256" key="10">
    <source>
        <dbReference type="ARBA" id="ARBA00049659"/>
    </source>
</evidence>
<dbReference type="InterPro" id="IPR032675">
    <property type="entry name" value="LRR_dom_sf"/>
</dbReference>
<evidence type="ECO:0000256" key="4">
    <source>
        <dbReference type="ARBA" id="ARBA00022701"/>
    </source>
</evidence>
<dbReference type="SMART" id="SM00369">
    <property type="entry name" value="LRR_TYP"/>
    <property type="match status" value="5"/>
</dbReference>
<dbReference type="Pfam" id="PF13855">
    <property type="entry name" value="LRR_8"/>
    <property type="match status" value="1"/>
</dbReference>
<keyword evidence="4" id="KW-0493">Microtubule</keyword>
<dbReference type="PROSITE" id="PS51450">
    <property type="entry name" value="LRR"/>
    <property type="match status" value="5"/>
</dbReference>
<evidence type="ECO:0000256" key="11">
    <source>
        <dbReference type="ARBA" id="ARBA00049760"/>
    </source>
</evidence>
<dbReference type="Pfam" id="PF12799">
    <property type="entry name" value="LRR_4"/>
    <property type="match status" value="1"/>
</dbReference>
<dbReference type="SUPFAM" id="SSF52058">
    <property type="entry name" value="L domain-like"/>
    <property type="match status" value="1"/>
</dbReference>
<dbReference type="GeneID" id="107067250"/>
<dbReference type="Proteomes" id="UP000694924">
    <property type="component" value="Unplaced"/>
</dbReference>
<evidence type="ECO:0000256" key="1">
    <source>
        <dbReference type="ARBA" id="ARBA00004430"/>
    </source>
</evidence>
<evidence type="ECO:0000313" key="14">
    <source>
        <dbReference type="RefSeq" id="XP_015178060.1"/>
    </source>
</evidence>
<evidence type="ECO:0000313" key="13">
    <source>
        <dbReference type="Proteomes" id="UP000694924"/>
    </source>
</evidence>
<keyword evidence="6" id="KW-0243">Dynein</keyword>
<keyword evidence="8" id="KW-0206">Cytoskeleton</keyword>
<dbReference type="Gene3D" id="3.80.10.10">
    <property type="entry name" value="Ribonuclease Inhibitor"/>
    <property type="match status" value="3"/>
</dbReference>
<organism evidence="13 14">
    <name type="scientific">Polistes dominula</name>
    <name type="common">European paper wasp</name>
    <name type="synonym">Vespa dominula</name>
    <dbReference type="NCBI Taxonomy" id="743375"/>
    <lineage>
        <taxon>Eukaryota</taxon>
        <taxon>Metazoa</taxon>
        <taxon>Ecdysozoa</taxon>
        <taxon>Arthropoda</taxon>
        <taxon>Hexapoda</taxon>
        <taxon>Insecta</taxon>
        <taxon>Pterygota</taxon>
        <taxon>Neoptera</taxon>
        <taxon>Endopterygota</taxon>
        <taxon>Hymenoptera</taxon>
        <taxon>Apocrita</taxon>
        <taxon>Aculeata</taxon>
        <taxon>Vespoidea</taxon>
        <taxon>Vespidae</taxon>
        <taxon>Polistinae</taxon>
        <taxon>Polistini</taxon>
        <taxon>Polistes</taxon>
    </lineage>
</organism>
<evidence type="ECO:0000256" key="9">
    <source>
        <dbReference type="ARBA" id="ARBA00023273"/>
    </source>
</evidence>
<comment type="subcellular location">
    <subcellularLocation>
        <location evidence="1">Cytoplasm</location>
        <location evidence="1">Cytoskeleton</location>
        <location evidence="1">Cilium axoneme</location>
    </subcellularLocation>
</comment>
<feature type="region of interest" description="Disordered" evidence="12">
    <location>
        <begin position="632"/>
        <end position="663"/>
    </location>
</feature>
<dbReference type="RefSeq" id="XP_015178060.1">
    <property type="nucleotide sequence ID" value="XM_015322574.1"/>
</dbReference>
<evidence type="ECO:0000256" key="3">
    <source>
        <dbReference type="ARBA" id="ARBA00022614"/>
    </source>
</evidence>
<keyword evidence="7" id="KW-0505">Motor protein</keyword>
<dbReference type="InterPro" id="IPR003591">
    <property type="entry name" value="Leu-rich_rpt_typical-subtyp"/>
</dbReference>
<dbReference type="InterPro" id="IPR001611">
    <property type="entry name" value="Leu-rich_rpt"/>
</dbReference>
<name>A0ABM1ICX3_POLDO</name>
<feature type="compositionally biased region" description="Low complexity" evidence="12">
    <location>
        <begin position="632"/>
        <end position="651"/>
    </location>
</feature>
<gene>
    <name evidence="14" type="primary">LOC107067250</name>
</gene>
<keyword evidence="3" id="KW-0433">Leucine-rich repeat</keyword>
<proteinExistence type="inferred from homology"/>